<dbReference type="PIRSF" id="PIRSF006232">
    <property type="entry name" value="Pirin"/>
    <property type="match status" value="1"/>
</dbReference>
<evidence type="ECO:0000259" key="3">
    <source>
        <dbReference type="Pfam" id="PF02678"/>
    </source>
</evidence>
<dbReference type="InterPro" id="IPR014710">
    <property type="entry name" value="RmlC-like_jellyroll"/>
</dbReference>
<dbReference type="Pfam" id="PF05726">
    <property type="entry name" value="Pirin_C"/>
    <property type="match status" value="1"/>
</dbReference>
<dbReference type="InterPro" id="IPR008778">
    <property type="entry name" value="Pirin_C_dom"/>
</dbReference>
<proteinExistence type="inferred from homology"/>
<dbReference type="Gene3D" id="2.60.120.10">
    <property type="entry name" value="Jelly Rolls"/>
    <property type="match status" value="2"/>
</dbReference>
<reference evidence="6" key="1">
    <citation type="journal article" date="2019" name="Int. J. Syst. Evol. Microbiol.">
        <title>The Global Catalogue of Microorganisms (GCM) 10K type strain sequencing project: providing services to taxonomists for standard genome sequencing and annotation.</title>
        <authorList>
            <consortium name="The Broad Institute Genomics Platform"/>
            <consortium name="The Broad Institute Genome Sequencing Center for Infectious Disease"/>
            <person name="Wu L."/>
            <person name="Ma J."/>
        </authorList>
    </citation>
    <scope>NUCLEOTIDE SEQUENCE [LARGE SCALE GENOMIC DNA]</scope>
    <source>
        <strain evidence="6">KCTC 42217</strain>
    </source>
</reference>
<evidence type="ECO:0000259" key="4">
    <source>
        <dbReference type="Pfam" id="PF05726"/>
    </source>
</evidence>
<dbReference type="CDD" id="cd02909">
    <property type="entry name" value="cupin_pirin_N"/>
    <property type="match status" value="1"/>
</dbReference>
<evidence type="ECO:0000256" key="1">
    <source>
        <dbReference type="ARBA" id="ARBA00008416"/>
    </source>
</evidence>
<dbReference type="InterPro" id="IPR012093">
    <property type="entry name" value="Pirin"/>
</dbReference>
<protein>
    <submittedName>
        <fullName evidence="5">Pirin family protein</fullName>
    </submittedName>
</protein>
<accession>A0ABW4ZNF2</accession>
<evidence type="ECO:0000256" key="2">
    <source>
        <dbReference type="RuleBase" id="RU003457"/>
    </source>
</evidence>
<name>A0ABW4ZNF2_9SPHI</name>
<dbReference type="InterPro" id="IPR011051">
    <property type="entry name" value="RmlC_Cupin_sf"/>
</dbReference>
<dbReference type="SUPFAM" id="SSF51182">
    <property type="entry name" value="RmlC-like cupins"/>
    <property type="match status" value="1"/>
</dbReference>
<keyword evidence="6" id="KW-1185">Reference proteome</keyword>
<dbReference type="Proteomes" id="UP001597387">
    <property type="component" value="Unassembled WGS sequence"/>
</dbReference>
<comment type="similarity">
    <text evidence="1 2">Belongs to the pirin family.</text>
</comment>
<dbReference type="InterPro" id="IPR003829">
    <property type="entry name" value="Pirin_N_dom"/>
</dbReference>
<dbReference type="CDD" id="cd02247">
    <property type="entry name" value="cupin_pirin_C"/>
    <property type="match status" value="1"/>
</dbReference>
<dbReference type="PANTHER" id="PTHR43594:SF1">
    <property type="entry name" value="QUERCETIN 2,3-DIOXYGENASE PA2418-RELATED"/>
    <property type="match status" value="1"/>
</dbReference>
<sequence>MKKDIAINYGGTNSRVGELLVNRLVPNHFIHAVGPFVFLDHLYPTEQKPKAAKPVSGEFAHPHRGIATFTYIFSGELEHFDSKGNRGTVGAGGAQWMKAGNGIIHDEGPSPAFQREGGLLHGTQFWINLPGKNKLEEGKYLALHSAEIPEIELPGDAGVVRVVIGKLGEKVSPVETYSEQFIYHVKLNAKSSYVFKTQPGIEYAAFVPVKGVKINGSLHENSDLVVFGPGGDEIVLENEAAEATELLLFGGEPYTEPIVAEGPFVMNSKAEIAEAYKDFFNGKYGTIDYEGTDVSLGG</sequence>
<dbReference type="EMBL" id="JBHUHZ010000002">
    <property type="protein sequence ID" value="MFD2163104.1"/>
    <property type="molecule type" value="Genomic_DNA"/>
</dbReference>
<feature type="domain" description="Pirin N-terminal" evidence="3">
    <location>
        <begin position="26"/>
        <end position="127"/>
    </location>
</feature>
<feature type="domain" description="Pirin C-terminal" evidence="4">
    <location>
        <begin position="183"/>
        <end position="284"/>
    </location>
</feature>
<dbReference type="Pfam" id="PF02678">
    <property type="entry name" value="Pirin"/>
    <property type="match status" value="1"/>
</dbReference>
<dbReference type="InterPro" id="IPR053186">
    <property type="entry name" value="QDO-related"/>
</dbReference>
<gene>
    <name evidence="5" type="ORF">ACFSJU_11930</name>
</gene>
<comment type="caution">
    <text evidence="5">The sequence shown here is derived from an EMBL/GenBank/DDBJ whole genome shotgun (WGS) entry which is preliminary data.</text>
</comment>
<dbReference type="RefSeq" id="WP_255901415.1">
    <property type="nucleotide sequence ID" value="NZ_JAFMZO010000002.1"/>
</dbReference>
<evidence type="ECO:0000313" key="5">
    <source>
        <dbReference type="EMBL" id="MFD2163104.1"/>
    </source>
</evidence>
<dbReference type="PANTHER" id="PTHR43594">
    <property type="entry name" value="QUERCETIN 2,3-DIOXYGENASE"/>
    <property type="match status" value="1"/>
</dbReference>
<organism evidence="5 6">
    <name type="scientific">Paradesertivirga mongoliensis</name>
    <dbReference type="NCBI Taxonomy" id="2100740"/>
    <lineage>
        <taxon>Bacteria</taxon>
        <taxon>Pseudomonadati</taxon>
        <taxon>Bacteroidota</taxon>
        <taxon>Sphingobacteriia</taxon>
        <taxon>Sphingobacteriales</taxon>
        <taxon>Sphingobacteriaceae</taxon>
        <taxon>Paradesertivirga</taxon>
    </lineage>
</organism>
<evidence type="ECO:0000313" key="6">
    <source>
        <dbReference type="Proteomes" id="UP001597387"/>
    </source>
</evidence>